<dbReference type="Gene3D" id="3.10.580.10">
    <property type="entry name" value="CBS-domain"/>
    <property type="match status" value="1"/>
</dbReference>
<dbReference type="Gene3D" id="3.20.20.450">
    <property type="entry name" value="EAL domain"/>
    <property type="match status" value="1"/>
</dbReference>
<feature type="domain" description="EAL" evidence="2">
    <location>
        <begin position="31"/>
        <end position="283"/>
    </location>
</feature>
<dbReference type="PANTHER" id="PTHR33121">
    <property type="entry name" value="CYCLIC DI-GMP PHOSPHODIESTERASE PDEF"/>
    <property type="match status" value="1"/>
</dbReference>
<protein>
    <submittedName>
        <fullName evidence="5">Diguanylate cyclase/phosphodiesterase</fullName>
    </submittedName>
</protein>
<reference evidence="5 6" key="1">
    <citation type="submission" date="2016-11" db="EMBL/GenBank/DDBJ databases">
        <authorList>
            <person name="Jaros S."/>
            <person name="Januszkiewicz K."/>
            <person name="Wedrychowicz H."/>
        </authorList>
    </citation>
    <scope>NUCLEOTIDE SEQUENCE [LARGE SCALE GENOMIC DNA]</scope>
    <source>
        <strain evidence="5 6">DSM 17737</strain>
    </source>
</reference>
<feature type="domain" description="CBS" evidence="4">
    <location>
        <begin position="299"/>
        <end position="358"/>
    </location>
</feature>
<dbReference type="SMART" id="SM00267">
    <property type="entry name" value="GGDEF"/>
    <property type="match status" value="1"/>
</dbReference>
<dbReference type="STRING" id="364032.SAMN05443662_0406"/>
<dbReference type="SUPFAM" id="SSF55073">
    <property type="entry name" value="Nucleotide cyclase"/>
    <property type="match status" value="1"/>
</dbReference>
<accession>A0A1N6DTU8</accession>
<dbReference type="RefSeq" id="WP_074200719.1">
    <property type="nucleotide sequence ID" value="NZ_FSRE01000001.1"/>
</dbReference>
<dbReference type="InterPro" id="IPR029787">
    <property type="entry name" value="Nucleotide_cyclase"/>
</dbReference>
<evidence type="ECO:0000313" key="5">
    <source>
        <dbReference type="EMBL" id="SIN74133.1"/>
    </source>
</evidence>
<proteinExistence type="predicted"/>
<keyword evidence="6" id="KW-1185">Reference proteome</keyword>
<dbReference type="OrthoDB" id="1673646at2"/>
<organism evidence="5 6">
    <name type="scientific">Sulfurivirga caldicuralii</name>
    <dbReference type="NCBI Taxonomy" id="364032"/>
    <lineage>
        <taxon>Bacteria</taxon>
        <taxon>Pseudomonadati</taxon>
        <taxon>Pseudomonadota</taxon>
        <taxon>Gammaproteobacteria</taxon>
        <taxon>Thiotrichales</taxon>
        <taxon>Piscirickettsiaceae</taxon>
        <taxon>Sulfurivirga</taxon>
    </lineage>
</organism>
<dbReference type="InterPro" id="IPR000160">
    <property type="entry name" value="GGDEF_dom"/>
</dbReference>
<dbReference type="GO" id="GO:0071111">
    <property type="term" value="F:cyclic-guanylate-specific phosphodiesterase activity"/>
    <property type="evidence" value="ECO:0007669"/>
    <property type="project" value="InterPro"/>
</dbReference>
<dbReference type="Pfam" id="PF00990">
    <property type="entry name" value="GGDEF"/>
    <property type="match status" value="1"/>
</dbReference>
<feature type="domain" description="GGDEF" evidence="3">
    <location>
        <begin position="456"/>
        <end position="608"/>
    </location>
</feature>
<evidence type="ECO:0000259" key="3">
    <source>
        <dbReference type="PROSITE" id="PS50887"/>
    </source>
</evidence>
<dbReference type="EMBL" id="FSRE01000001">
    <property type="protein sequence ID" value="SIN74133.1"/>
    <property type="molecule type" value="Genomic_DNA"/>
</dbReference>
<dbReference type="InterPro" id="IPR000644">
    <property type="entry name" value="CBS_dom"/>
</dbReference>
<dbReference type="Pfam" id="PF00571">
    <property type="entry name" value="CBS"/>
    <property type="match status" value="1"/>
</dbReference>
<dbReference type="InterPro" id="IPR043128">
    <property type="entry name" value="Rev_trsase/Diguanyl_cyclase"/>
</dbReference>
<dbReference type="InterPro" id="IPR035919">
    <property type="entry name" value="EAL_sf"/>
</dbReference>
<dbReference type="NCBIfam" id="TIGR00254">
    <property type="entry name" value="GGDEF"/>
    <property type="match status" value="1"/>
</dbReference>
<sequence>MNQHVANACVGQGEIYDSDFVEQARKKITLDHDFAQDLYDIFQGDRLTTLYQPIVDIGRRETVGWESLTRGPVDSSLHRPLDLFFAAEKADVLFELDALARLQAIETFSRQRIDDKCKLFINVMVGALASDDHIMGLTSQCLSSMGLSPDRVVIELSELHPVADDRNLVKAVEHYRAQGFSVALDDVGAGYNGLRIWAQVQPDLVKIDRYFVSEINSIPEKRRFMESMINLAHSFGAKVVVEGVETEDELRIIEQMGADLVQGYLLGRPAPRPRCKPEYVWPQEALTSFSSSHTAGGLISSDYLTLPPSMRVDEAMEVVLKQAEQDFYPVVNEAGKVEGMIWRREFMQKLLQRYGYELNYRKPITELMDAQPVVVDEVTPIETLSRMLTDDAMREQRDAFIVTRKGCYAGVGTFVELLRVMTDLKVKSAQYANPLSGLPGNVPIQAEIQRRLEKGEAFSVLYIDLDHFKPFNDYYSYEDGDRVIRFLGHLLTDLKGPKDFVGHIGGDDFVVILPEGELNAVQWTRKLIARFAPEITRFYKPEDQARGGIEAVDREGALRFFPLMSLSIGIIVVDGGAVTHQQMLASLMTQAKKRAKAESGNGYACLHVNRAMADQQLKEPLFQGEGYAARSTESNRQG</sequence>
<name>A0A1N6DTU8_9GAMM</name>
<evidence type="ECO:0000256" key="1">
    <source>
        <dbReference type="PROSITE-ProRule" id="PRU00703"/>
    </source>
</evidence>
<dbReference type="SUPFAM" id="SSF54631">
    <property type="entry name" value="CBS-domain pair"/>
    <property type="match status" value="1"/>
</dbReference>
<evidence type="ECO:0000259" key="2">
    <source>
        <dbReference type="PROSITE" id="PS50883"/>
    </source>
</evidence>
<dbReference type="AlphaFoldDB" id="A0A1N6DTU8"/>
<keyword evidence="1" id="KW-0129">CBS domain</keyword>
<evidence type="ECO:0000259" key="4">
    <source>
        <dbReference type="PROSITE" id="PS51371"/>
    </source>
</evidence>
<evidence type="ECO:0000313" key="6">
    <source>
        <dbReference type="Proteomes" id="UP000198461"/>
    </source>
</evidence>
<dbReference type="SUPFAM" id="SSF141868">
    <property type="entry name" value="EAL domain-like"/>
    <property type="match status" value="1"/>
</dbReference>
<gene>
    <name evidence="5" type="ORF">SAMN05443662_0406</name>
</gene>
<dbReference type="InterPro" id="IPR001633">
    <property type="entry name" value="EAL_dom"/>
</dbReference>
<dbReference type="CDD" id="cd01948">
    <property type="entry name" value="EAL"/>
    <property type="match status" value="1"/>
</dbReference>
<dbReference type="Proteomes" id="UP000198461">
    <property type="component" value="Unassembled WGS sequence"/>
</dbReference>
<dbReference type="PROSITE" id="PS50887">
    <property type="entry name" value="GGDEF"/>
    <property type="match status" value="1"/>
</dbReference>
<dbReference type="InterPro" id="IPR050706">
    <property type="entry name" value="Cyclic-di-GMP_PDE-like"/>
</dbReference>
<dbReference type="PROSITE" id="PS51371">
    <property type="entry name" value="CBS"/>
    <property type="match status" value="1"/>
</dbReference>
<dbReference type="InterPro" id="IPR046342">
    <property type="entry name" value="CBS_dom_sf"/>
</dbReference>
<dbReference type="Gene3D" id="3.30.70.270">
    <property type="match status" value="1"/>
</dbReference>
<dbReference type="SMART" id="SM00052">
    <property type="entry name" value="EAL"/>
    <property type="match status" value="1"/>
</dbReference>
<dbReference type="PANTHER" id="PTHR33121:SF76">
    <property type="entry name" value="SIGNALING PROTEIN"/>
    <property type="match status" value="1"/>
</dbReference>
<dbReference type="PROSITE" id="PS50883">
    <property type="entry name" value="EAL"/>
    <property type="match status" value="1"/>
</dbReference>
<dbReference type="CDD" id="cd01949">
    <property type="entry name" value="GGDEF"/>
    <property type="match status" value="1"/>
</dbReference>
<dbReference type="Pfam" id="PF00563">
    <property type="entry name" value="EAL"/>
    <property type="match status" value="1"/>
</dbReference>